<evidence type="ECO:0000313" key="2">
    <source>
        <dbReference type="Proteomes" id="UP000800040"/>
    </source>
</evidence>
<proteinExistence type="predicted"/>
<protein>
    <submittedName>
        <fullName evidence="1">Uncharacterized protein</fullName>
    </submittedName>
</protein>
<keyword evidence="2" id="KW-1185">Reference proteome</keyword>
<sequence length="107" mass="12186">MIVSRTQCATGRRTQSNSFPIRARSKPRLNAEHERLHLDFDLVTCIPVGPLLQVIFGIFGNKNFSENPDACFEGYAGDTQRPTYWIHVHSIEQQQRETKLSNLSNPS</sequence>
<dbReference type="AlphaFoldDB" id="A0A6A5KQ43"/>
<name>A0A6A5KQ43_9PLEO</name>
<organism evidence="1 2">
    <name type="scientific">Decorospora gaudefroyi</name>
    <dbReference type="NCBI Taxonomy" id="184978"/>
    <lineage>
        <taxon>Eukaryota</taxon>
        <taxon>Fungi</taxon>
        <taxon>Dikarya</taxon>
        <taxon>Ascomycota</taxon>
        <taxon>Pezizomycotina</taxon>
        <taxon>Dothideomycetes</taxon>
        <taxon>Pleosporomycetidae</taxon>
        <taxon>Pleosporales</taxon>
        <taxon>Pleosporineae</taxon>
        <taxon>Pleosporaceae</taxon>
        <taxon>Decorospora</taxon>
    </lineage>
</organism>
<dbReference type="EMBL" id="ML975253">
    <property type="protein sequence ID" value="KAF1838270.1"/>
    <property type="molecule type" value="Genomic_DNA"/>
</dbReference>
<reference evidence="1" key="1">
    <citation type="submission" date="2020-01" db="EMBL/GenBank/DDBJ databases">
        <authorList>
            <consortium name="DOE Joint Genome Institute"/>
            <person name="Haridas S."/>
            <person name="Albert R."/>
            <person name="Binder M."/>
            <person name="Bloem J."/>
            <person name="Labutti K."/>
            <person name="Salamov A."/>
            <person name="Andreopoulos B."/>
            <person name="Baker S.E."/>
            <person name="Barry K."/>
            <person name="Bills G."/>
            <person name="Bluhm B.H."/>
            <person name="Cannon C."/>
            <person name="Castanera R."/>
            <person name="Culley D.E."/>
            <person name="Daum C."/>
            <person name="Ezra D."/>
            <person name="Gonzalez J.B."/>
            <person name="Henrissat B."/>
            <person name="Kuo A."/>
            <person name="Liang C."/>
            <person name="Lipzen A."/>
            <person name="Lutzoni F."/>
            <person name="Magnuson J."/>
            <person name="Mondo S."/>
            <person name="Nolan M."/>
            <person name="Ohm R."/>
            <person name="Pangilinan J."/>
            <person name="Park H.-J."/>
            <person name="Ramirez L."/>
            <person name="Alfaro M."/>
            <person name="Sun H."/>
            <person name="Tritt A."/>
            <person name="Yoshinaga Y."/>
            <person name="Zwiers L.-H."/>
            <person name="Turgeon B.G."/>
            <person name="Goodwin S.B."/>
            <person name="Spatafora J.W."/>
            <person name="Crous P.W."/>
            <person name="Grigoriev I.V."/>
        </authorList>
    </citation>
    <scope>NUCLEOTIDE SEQUENCE</scope>
    <source>
        <strain evidence="1">P77</strain>
    </source>
</reference>
<gene>
    <name evidence="1" type="ORF">BDW02DRAFT_565086</name>
</gene>
<dbReference type="Proteomes" id="UP000800040">
    <property type="component" value="Unassembled WGS sequence"/>
</dbReference>
<accession>A0A6A5KQ43</accession>
<evidence type="ECO:0000313" key="1">
    <source>
        <dbReference type="EMBL" id="KAF1838270.1"/>
    </source>
</evidence>